<keyword evidence="4" id="KW-0808">Transferase</keyword>
<dbReference type="FunFam" id="3.40.50.2000:FF:000061">
    <property type="entry name" value="UDP-glycosyltransferase 83A1"/>
    <property type="match status" value="1"/>
</dbReference>
<dbReference type="FunFam" id="3.40.50.2000:FF:000108">
    <property type="entry name" value="UDP-glycosyltransferase 83A1"/>
    <property type="match status" value="1"/>
</dbReference>
<dbReference type="GO" id="GO:0080043">
    <property type="term" value="F:quercetin 3-O-glucosyltransferase activity"/>
    <property type="evidence" value="ECO:0007669"/>
    <property type="project" value="TreeGrafter"/>
</dbReference>
<dbReference type="UniPathway" id="UPA00009"/>
<reference evidence="7" key="1">
    <citation type="journal article" date="2019" name="Gigascience">
        <title>De novo genome assembly of the endangered Acer yangbiense, a plant species with extremely small populations endemic to Yunnan Province, China.</title>
        <authorList>
            <person name="Yang J."/>
            <person name="Wariss H.M."/>
            <person name="Tao L."/>
            <person name="Zhang R."/>
            <person name="Yun Q."/>
            <person name="Hollingsworth P."/>
            <person name="Dao Z."/>
            <person name="Luo G."/>
            <person name="Guo H."/>
            <person name="Ma Y."/>
            <person name="Sun W."/>
        </authorList>
    </citation>
    <scope>NUCLEOTIDE SEQUENCE [LARGE SCALE GENOMIC DNA]</scope>
    <source>
        <strain evidence="7">cv. br00</strain>
    </source>
</reference>
<proteinExistence type="inferred from homology"/>
<dbReference type="GO" id="GO:0080044">
    <property type="term" value="F:quercetin 7-O-glucosyltransferase activity"/>
    <property type="evidence" value="ECO:0007669"/>
    <property type="project" value="TreeGrafter"/>
</dbReference>
<dbReference type="SUPFAM" id="SSF53756">
    <property type="entry name" value="UDP-Glycosyltransferase/glycogen phosphorylase"/>
    <property type="match status" value="1"/>
</dbReference>
<dbReference type="CDD" id="cd03784">
    <property type="entry name" value="GT1_Gtf-like"/>
    <property type="match status" value="1"/>
</dbReference>
<evidence type="ECO:0000256" key="1">
    <source>
        <dbReference type="ARBA" id="ARBA00004935"/>
    </source>
</evidence>
<dbReference type="InterPro" id="IPR002213">
    <property type="entry name" value="UDP_glucos_trans"/>
</dbReference>
<dbReference type="AlphaFoldDB" id="A0A5N5L537"/>
<dbReference type="Pfam" id="PF00201">
    <property type="entry name" value="UDPGT"/>
    <property type="match status" value="1"/>
</dbReference>
<comment type="caution">
    <text evidence="6">The sequence shown here is derived from an EMBL/GenBank/DDBJ whole genome shotgun (WGS) entry which is preliminary data.</text>
</comment>
<name>A0A5N5L537_9ROSI</name>
<dbReference type="GO" id="GO:0009718">
    <property type="term" value="P:anthocyanin-containing compound biosynthetic process"/>
    <property type="evidence" value="ECO:0007669"/>
    <property type="project" value="UniProtKB-UniPathway"/>
</dbReference>
<dbReference type="PROSITE" id="PS00375">
    <property type="entry name" value="UDPGT"/>
    <property type="match status" value="1"/>
</dbReference>
<dbReference type="InterPro" id="IPR035595">
    <property type="entry name" value="UDP_glycos_trans_CS"/>
</dbReference>
<dbReference type="EMBL" id="VDCV01000010">
    <property type="protein sequence ID" value="KAB5537859.1"/>
    <property type="molecule type" value="Genomic_DNA"/>
</dbReference>
<evidence type="ECO:0000256" key="3">
    <source>
        <dbReference type="ARBA" id="ARBA00012585"/>
    </source>
</evidence>
<organism evidence="6 7">
    <name type="scientific">Salix brachista</name>
    <dbReference type="NCBI Taxonomy" id="2182728"/>
    <lineage>
        <taxon>Eukaryota</taxon>
        <taxon>Viridiplantae</taxon>
        <taxon>Streptophyta</taxon>
        <taxon>Embryophyta</taxon>
        <taxon>Tracheophyta</taxon>
        <taxon>Spermatophyta</taxon>
        <taxon>Magnoliopsida</taxon>
        <taxon>eudicotyledons</taxon>
        <taxon>Gunneridae</taxon>
        <taxon>Pentapetalae</taxon>
        <taxon>rosids</taxon>
        <taxon>fabids</taxon>
        <taxon>Malpighiales</taxon>
        <taxon>Salicaceae</taxon>
        <taxon>Saliceae</taxon>
        <taxon>Salix</taxon>
    </lineage>
</organism>
<comment type="catalytic activity">
    <reaction evidence="5">
        <text>an anthocyanidin + UDP-alpha-D-glucose + H(+) = an anthocyanidin 3-O-beta-D-glucoside + UDP</text>
        <dbReference type="Rhea" id="RHEA:20093"/>
        <dbReference type="ChEBI" id="CHEBI:15378"/>
        <dbReference type="ChEBI" id="CHEBI:16307"/>
        <dbReference type="ChEBI" id="CHEBI:58223"/>
        <dbReference type="ChEBI" id="CHEBI:58885"/>
        <dbReference type="ChEBI" id="CHEBI:143576"/>
        <dbReference type="EC" id="2.4.1.115"/>
    </reaction>
</comment>
<evidence type="ECO:0000313" key="6">
    <source>
        <dbReference type="EMBL" id="KAB5537859.1"/>
    </source>
</evidence>
<evidence type="ECO:0000256" key="2">
    <source>
        <dbReference type="ARBA" id="ARBA00009995"/>
    </source>
</evidence>
<comment type="pathway">
    <text evidence="1">Pigment biosynthesis; anthocyanin biosynthesis.</text>
</comment>
<sequence>MERKQLLDHKTKLNKEVNMEHTSIFPGPHQANPHVLLLPLPLRGHVAPFMKLGHQLVRHGSKVTFLTTEFIRPQIENVGEEQEHMRVISVPDGLALEDDHKDDDQLVQRFLHVIPGHLESLIRKANEDELTGNSRITSLVVDVVLSRAPIEIAEKMGLKHAILFSSAPGVLALILHIPKLIEAGIIDADDGTVKKNEKIQLSPSLPALDSADFIWRRPGNKSNLYQKDMFQYLLLVNQILKVPNWVLCNWFHELDPSATALLPNIISVGPLVANYGKSIGNFWSGDLTCLPWLDRQSPGSVIYIAFGSSSKFGQEQFHELAFGLELIGKPFLWVVRSDFIDGISIEYPDGFLDRVTNLGKIVKWAPQEKVLAHPATACYMTHCGWNSAMESINMGIPMLCWPYFADQFWNKSCVCYGWKVGIEINPDENGMVTRHEIKRKVDELLSDEGIKANALKLKELAQNHAHEEGGLKIIMEVRTPGRNQPLLLCFSADECDLGARGETGLVGDPSTDSGGKLVDNFPGLDLSILFLSSTESESKDTRLDREQTEGKAITLDSSNGNPKIRGCLIRRSRGTERRPPVHRCSQVLTLEMVQRLRGGGAWRK</sequence>
<dbReference type="EC" id="2.4.1.115" evidence="3"/>
<evidence type="ECO:0000256" key="5">
    <source>
        <dbReference type="ARBA" id="ARBA00047606"/>
    </source>
</evidence>
<dbReference type="Proteomes" id="UP000326939">
    <property type="component" value="Chromosome 10"/>
</dbReference>
<evidence type="ECO:0000256" key="4">
    <source>
        <dbReference type="ARBA" id="ARBA00022679"/>
    </source>
</evidence>
<dbReference type="Gene3D" id="3.40.50.2000">
    <property type="entry name" value="Glycogen Phosphorylase B"/>
    <property type="match status" value="2"/>
</dbReference>
<comment type="similarity">
    <text evidence="2">Belongs to the UDP-glycosyltransferase family.</text>
</comment>
<keyword evidence="7" id="KW-1185">Reference proteome</keyword>
<accession>A0A5N5L537</accession>
<gene>
    <name evidence="6" type="ORF">DKX38_015392</name>
</gene>
<dbReference type="PANTHER" id="PTHR11926:SF1412">
    <property type="entry name" value="UDP-GLYCOSYLTRANSFERASE 83A1-LIKE"/>
    <property type="match status" value="1"/>
</dbReference>
<dbReference type="PANTHER" id="PTHR11926">
    <property type="entry name" value="GLUCOSYL/GLUCURONOSYL TRANSFERASES"/>
    <property type="match status" value="1"/>
</dbReference>
<protein>
    <recommendedName>
        <fullName evidence="3">anthocyanidin 3-O-glucosyltransferase</fullName>
        <ecNumber evidence="3">2.4.1.115</ecNumber>
    </recommendedName>
</protein>
<dbReference type="GO" id="GO:0047213">
    <property type="term" value="F:anthocyanidin 3-O-glucosyltransferase activity"/>
    <property type="evidence" value="ECO:0007669"/>
    <property type="project" value="UniProtKB-EC"/>
</dbReference>
<evidence type="ECO:0000313" key="7">
    <source>
        <dbReference type="Proteomes" id="UP000326939"/>
    </source>
</evidence>